<evidence type="ECO:0000256" key="1">
    <source>
        <dbReference type="ARBA" id="ARBA00022468"/>
    </source>
</evidence>
<feature type="domain" description="PH" evidence="3">
    <location>
        <begin position="190"/>
        <end position="316"/>
    </location>
</feature>
<evidence type="ECO:0000313" key="5">
    <source>
        <dbReference type="EMBL" id="CAD7625809.1"/>
    </source>
</evidence>
<dbReference type="OrthoDB" id="29546at2759"/>
<dbReference type="AlphaFoldDB" id="A0A7R9KMZ7"/>
<dbReference type="SMART" id="SM00324">
    <property type="entry name" value="RhoGAP"/>
    <property type="match status" value="1"/>
</dbReference>
<dbReference type="Pfam" id="PF00620">
    <property type="entry name" value="RhoGAP"/>
    <property type="match status" value="1"/>
</dbReference>
<feature type="region of interest" description="Disordered" evidence="2">
    <location>
        <begin position="162"/>
        <end position="181"/>
    </location>
</feature>
<feature type="compositionally biased region" description="Low complexity" evidence="2">
    <location>
        <begin position="28"/>
        <end position="45"/>
    </location>
</feature>
<dbReference type="EMBL" id="OC857918">
    <property type="protein sequence ID" value="CAD7625809.1"/>
    <property type="molecule type" value="Genomic_DNA"/>
</dbReference>
<keyword evidence="1" id="KW-0343">GTPase activation</keyword>
<accession>A0A7R9KMZ7</accession>
<dbReference type="InterPro" id="IPR052227">
    <property type="entry name" value="Arf-Rho-GAP_ANK-PH_domain"/>
</dbReference>
<feature type="non-terminal residue" evidence="5">
    <location>
        <position position="1"/>
    </location>
</feature>
<dbReference type="GO" id="GO:0005737">
    <property type="term" value="C:cytoplasm"/>
    <property type="evidence" value="ECO:0007669"/>
    <property type="project" value="TreeGrafter"/>
</dbReference>
<dbReference type="SMART" id="SM00233">
    <property type="entry name" value="PH"/>
    <property type="match status" value="3"/>
</dbReference>
<feature type="region of interest" description="Disordered" evidence="2">
    <location>
        <begin position="359"/>
        <end position="395"/>
    </location>
</feature>
<dbReference type="PROSITE" id="PS50238">
    <property type="entry name" value="RHOGAP"/>
    <property type="match status" value="1"/>
</dbReference>
<feature type="compositionally biased region" description="Basic and acidic residues" evidence="2">
    <location>
        <begin position="375"/>
        <end position="384"/>
    </location>
</feature>
<gene>
    <name evidence="5" type="ORF">OSB1V03_LOCUS6242</name>
</gene>
<name>A0A7R9KMZ7_9ACAR</name>
<dbReference type="Pfam" id="PF00169">
    <property type="entry name" value="PH"/>
    <property type="match status" value="1"/>
</dbReference>
<evidence type="ECO:0000259" key="3">
    <source>
        <dbReference type="PROSITE" id="PS50003"/>
    </source>
</evidence>
<dbReference type="Gene3D" id="1.10.555.10">
    <property type="entry name" value="Rho GTPase activation protein"/>
    <property type="match status" value="1"/>
</dbReference>
<keyword evidence="6" id="KW-1185">Reference proteome</keyword>
<dbReference type="GO" id="GO:0007165">
    <property type="term" value="P:signal transduction"/>
    <property type="evidence" value="ECO:0007669"/>
    <property type="project" value="InterPro"/>
</dbReference>
<feature type="compositionally biased region" description="Pro residues" evidence="2">
    <location>
        <begin position="50"/>
        <end position="84"/>
    </location>
</feature>
<evidence type="ECO:0000259" key="4">
    <source>
        <dbReference type="PROSITE" id="PS50238"/>
    </source>
</evidence>
<dbReference type="EMBL" id="CAJPIZ010003343">
    <property type="protein sequence ID" value="CAG2106239.1"/>
    <property type="molecule type" value="Genomic_DNA"/>
</dbReference>
<sequence length="913" mass="102518">SRPLSSPPPTLPPKVKPRRSAGGGGGAQASSSSNTPSPSSSTGSSIYRPLPKPPTNVPPPKPPHLPPVIPPPPPPPSLSTPPASPTTDEQPVIPPRLVIKEQVLRDNVDLEDQHLNHRRMWSPMSRKLSEPMPVSQPKVPIVDPYVCQHSDCRLKGIARSQTFRSSGGKSRSRLQAANNHSNINPNARSIIQKCGYLWKTGSNRREFLDRWCVLHRNDQQPDDGVLAYYADRKTTAARGKIMLKDVAFARLVPELGPKTRPPTAQVNGTINSANDSSNWCYFEIGTNCKRGRVFLFAAKCLSDQRLWFQVLQEAIAWDRFTLKDTFHCGYIWMKYGISGQWLVNYVLLSDRQITVVSKDTAPDEDQPLGSPPKTADNKSVRSSDNDSDSYVSTGSSTMADCLGSGHCYRTYDMRKVMSCGYASAHQINSCGLVHESGQPVCLTFPNKVLYIQCEYKAHTELWYQSFMKLWTVPAAGTLEDQYLTGDGVPVAVDKCINFVATYGTDTPNLYLQQNLGSPVAQAIVDELRRDAWALQLRVDNHSVHDITCALILYLKSMSECILTEKLYHNWIKANEEDNRNERLQKLKILLHLLPIVNYLTLKKLIAHIVCIIEQSDKNQTSILNIAPAICPALLFLKCCHRVLDDRVSTFDGHSAGIDIVTDLIQSYGWLFDVTAEELEKERRIQRALELLNEAKRREMGAKAGANIKDNADRLSVYEIVYNEQLERPVHHTDIVLAVTLSWVKWSQQYSRDNYLCVRTNTLYNQLAGQLRDQTPITIFSELRYADHRSKGFKKVLVEFIGARLSVYKPDGGGRGGGDRSLGQWCVEDITWYLGAERKRRAGGGLGASKRWFITFIDRNNPIVKTKEMPYFGRVLCCNTEEEYHKWISGMLCAEYPNGVIVNGINGRQTDLMD</sequence>
<dbReference type="SUPFAM" id="SSF50729">
    <property type="entry name" value="PH domain-like"/>
    <property type="match status" value="1"/>
</dbReference>
<dbReference type="PRINTS" id="PR01217">
    <property type="entry name" value="PRICHEXTENSN"/>
</dbReference>
<dbReference type="PANTHER" id="PTHR45899:SF2">
    <property type="entry name" value="RHO GTPASE ACTIVATING PROTEIN AT 15B, ISOFORM C"/>
    <property type="match status" value="1"/>
</dbReference>
<protein>
    <submittedName>
        <fullName evidence="5">Uncharacterized protein</fullName>
    </submittedName>
</protein>
<feature type="compositionally biased region" description="Pro residues" evidence="2">
    <location>
        <begin position="1"/>
        <end position="14"/>
    </location>
</feature>
<dbReference type="PROSITE" id="PS50003">
    <property type="entry name" value="PH_DOMAIN"/>
    <property type="match status" value="1"/>
</dbReference>
<dbReference type="Gene3D" id="2.30.29.30">
    <property type="entry name" value="Pleckstrin-homology domain (PH domain)/Phosphotyrosine-binding domain (PTB)"/>
    <property type="match status" value="1"/>
</dbReference>
<dbReference type="GO" id="GO:0005096">
    <property type="term" value="F:GTPase activator activity"/>
    <property type="evidence" value="ECO:0007669"/>
    <property type="project" value="UniProtKB-KW"/>
</dbReference>
<dbReference type="InterPro" id="IPR011993">
    <property type="entry name" value="PH-like_dom_sf"/>
</dbReference>
<dbReference type="Proteomes" id="UP000759131">
    <property type="component" value="Unassembled WGS sequence"/>
</dbReference>
<reference evidence="5" key="1">
    <citation type="submission" date="2020-11" db="EMBL/GenBank/DDBJ databases">
        <authorList>
            <person name="Tran Van P."/>
        </authorList>
    </citation>
    <scope>NUCLEOTIDE SEQUENCE</scope>
</reference>
<organism evidence="5">
    <name type="scientific">Medioppia subpectinata</name>
    <dbReference type="NCBI Taxonomy" id="1979941"/>
    <lineage>
        <taxon>Eukaryota</taxon>
        <taxon>Metazoa</taxon>
        <taxon>Ecdysozoa</taxon>
        <taxon>Arthropoda</taxon>
        <taxon>Chelicerata</taxon>
        <taxon>Arachnida</taxon>
        <taxon>Acari</taxon>
        <taxon>Acariformes</taxon>
        <taxon>Sarcoptiformes</taxon>
        <taxon>Oribatida</taxon>
        <taxon>Brachypylina</taxon>
        <taxon>Oppioidea</taxon>
        <taxon>Oppiidae</taxon>
        <taxon>Medioppia</taxon>
    </lineage>
</organism>
<dbReference type="SUPFAM" id="SSF48350">
    <property type="entry name" value="GTPase activation domain, GAP"/>
    <property type="match status" value="1"/>
</dbReference>
<dbReference type="InterPro" id="IPR001849">
    <property type="entry name" value="PH_domain"/>
</dbReference>
<evidence type="ECO:0000256" key="2">
    <source>
        <dbReference type="SAM" id="MobiDB-lite"/>
    </source>
</evidence>
<feature type="domain" description="Rho-GAP" evidence="4">
    <location>
        <begin position="476"/>
        <end position="671"/>
    </location>
</feature>
<dbReference type="PANTHER" id="PTHR45899">
    <property type="entry name" value="RHO GTPASE ACTIVATING PROTEIN AT 15B, ISOFORM C"/>
    <property type="match status" value="1"/>
</dbReference>
<feature type="region of interest" description="Disordered" evidence="2">
    <location>
        <begin position="1"/>
        <end position="93"/>
    </location>
</feature>
<dbReference type="InterPro" id="IPR008936">
    <property type="entry name" value="Rho_GTPase_activation_prot"/>
</dbReference>
<dbReference type="GO" id="GO:0005547">
    <property type="term" value="F:phosphatidylinositol-3,4,5-trisphosphate binding"/>
    <property type="evidence" value="ECO:0007669"/>
    <property type="project" value="TreeGrafter"/>
</dbReference>
<dbReference type="InterPro" id="IPR000198">
    <property type="entry name" value="RhoGAP_dom"/>
</dbReference>
<proteinExistence type="predicted"/>
<evidence type="ECO:0000313" key="6">
    <source>
        <dbReference type="Proteomes" id="UP000759131"/>
    </source>
</evidence>